<evidence type="ECO:0000256" key="1">
    <source>
        <dbReference type="SAM" id="Phobius"/>
    </source>
</evidence>
<protein>
    <submittedName>
        <fullName evidence="3">Sensor histidine kinase</fullName>
    </submittedName>
</protein>
<dbReference type="PANTHER" id="PTHR34220">
    <property type="entry name" value="SENSOR HISTIDINE KINASE YPDA"/>
    <property type="match status" value="1"/>
</dbReference>
<accession>A0A504JDQ8</accession>
<dbReference type="InterPro" id="IPR010559">
    <property type="entry name" value="Sig_transdc_His_kin_internal"/>
</dbReference>
<organism evidence="3 4">
    <name type="scientific">Aquimarina algicola</name>
    <dbReference type="NCBI Taxonomy" id="2589995"/>
    <lineage>
        <taxon>Bacteria</taxon>
        <taxon>Pseudomonadati</taxon>
        <taxon>Bacteroidota</taxon>
        <taxon>Flavobacteriia</taxon>
        <taxon>Flavobacteriales</taxon>
        <taxon>Flavobacteriaceae</taxon>
        <taxon>Aquimarina</taxon>
    </lineage>
</organism>
<keyword evidence="4" id="KW-1185">Reference proteome</keyword>
<comment type="caution">
    <text evidence="3">The sequence shown here is derived from an EMBL/GenBank/DDBJ whole genome shotgun (WGS) entry which is preliminary data.</text>
</comment>
<gene>
    <name evidence="3" type="ORF">FHK87_01695</name>
</gene>
<dbReference type="InterPro" id="IPR050640">
    <property type="entry name" value="Bact_2-comp_sensor_kinase"/>
</dbReference>
<keyword evidence="1" id="KW-0472">Membrane</keyword>
<keyword evidence="1" id="KW-0812">Transmembrane</keyword>
<feature type="transmembrane region" description="Helical" evidence="1">
    <location>
        <begin position="84"/>
        <end position="106"/>
    </location>
</feature>
<feature type="domain" description="Signal transduction histidine kinase internal region" evidence="2">
    <location>
        <begin position="173"/>
        <end position="251"/>
    </location>
</feature>
<proteinExistence type="predicted"/>
<dbReference type="Proteomes" id="UP000315540">
    <property type="component" value="Unassembled WGS sequence"/>
</dbReference>
<dbReference type="GO" id="GO:0016020">
    <property type="term" value="C:membrane"/>
    <property type="evidence" value="ECO:0007669"/>
    <property type="project" value="InterPro"/>
</dbReference>
<feature type="transmembrane region" description="Helical" evidence="1">
    <location>
        <begin position="137"/>
        <end position="157"/>
    </location>
</feature>
<feature type="transmembrane region" description="Helical" evidence="1">
    <location>
        <begin position="20"/>
        <end position="42"/>
    </location>
</feature>
<evidence type="ECO:0000313" key="3">
    <source>
        <dbReference type="EMBL" id="TPN88957.1"/>
    </source>
</evidence>
<keyword evidence="1" id="KW-1133">Transmembrane helix</keyword>
<keyword evidence="3" id="KW-0808">Transferase</keyword>
<dbReference type="Pfam" id="PF06580">
    <property type="entry name" value="His_kinase"/>
    <property type="match status" value="1"/>
</dbReference>
<name>A0A504JDQ8_9FLAO</name>
<evidence type="ECO:0000259" key="2">
    <source>
        <dbReference type="Pfam" id="PF06580"/>
    </source>
</evidence>
<sequence length="362" mass="42586">MSIFISFVMKKMILAMKHPFFNHLLFWIGVFLYFAVTSNMTFFDGYVHMIESSMTLVIMQMVATYVILYVFIPRFLDQKKNVVFTVFVLLLLSALFVCYMAIRAYYFDIKYLYVYSDIAKEYALMSFGDRLLDLSTFVSKIVKFLTPLALLLLFRFYRKQKDYLKLNEQKKIAELTALKNQLNPHFLFNTLNNLYSLAIKKSDKTPEVIEKLSDILDYMLYRCNHKYVPIQKEIELIENYLALEKIRYGKRVAISFINKIEKEVRIAPLILLTFIENAFKHGVSQELNIADINIKLTLVQEEILFTIFNTKPNHQTKIVDSKNELGLKNVKQQLELLYPNAYTLLIENDENSFAVSLKLKQQ</sequence>
<evidence type="ECO:0000313" key="4">
    <source>
        <dbReference type="Proteomes" id="UP000315540"/>
    </source>
</evidence>
<dbReference type="PANTHER" id="PTHR34220:SF7">
    <property type="entry name" value="SENSOR HISTIDINE KINASE YPDA"/>
    <property type="match status" value="1"/>
</dbReference>
<dbReference type="GO" id="GO:0000155">
    <property type="term" value="F:phosphorelay sensor kinase activity"/>
    <property type="evidence" value="ECO:0007669"/>
    <property type="project" value="InterPro"/>
</dbReference>
<reference evidence="3 4" key="1">
    <citation type="submission" date="2019-06" db="EMBL/GenBank/DDBJ databases">
        <authorList>
            <person name="Meng X."/>
        </authorList>
    </citation>
    <scope>NUCLEOTIDE SEQUENCE [LARGE SCALE GENOMIC DNA]</scope>
    <source>
        <strain evidence="3 4">M625</strain>
    </source>
</reference>
<dbReference type="AlphaFoldDB" id="A0A504JDQ8"/>
<keyword evidence="3" id="KW-0418">Kinase</keyword>
<dbReference type="EMBL" id="VFWZ01000001">
    <property type="protein sequence ID" value="TPN88957.1"/>
    <property type="molecule type" value="Genomic_DNA"/>
</dbReference>
<feature type="transmembrane region" description="Helical" evidence="1">
    <location>
        <begin position="54"/>
        <end position="72"/>
    </location>
</feature>
<dbReference type="OrthoDB" id="9809908at2"/>